<proteinExistence type="predicted"/>
<protein>
    <submittedName>
        <fullName evidence="1">Uncharacterized protein</fullName>
    </submittedName>
</protein>
<evidence type="ECO:0000313" key="2">
    <source>
        <dbReference type="Proteomes" id="UP000045706"/>
    </source>
</evidence>
<reference evidence="2" key="1">
    <citation type="submission" date="2015-05" db="EMBL/GenBank/DDBJ databases">
        <authorList>
            <person name="Fogelqvist Johan"/>
        </authorList>
    </citation>
    <scope>NUCLEOTIDE SEQUENCE [LARGE SCALE GENOMIC DNA]</scope>
</reference>
<dbReference type="AlphaFoldDB" id="A0A0G4KKH7"/>
<evidence type="ECO:0000313" key="1">
    <source>
        <dbReference type="EMBL" id="CRK05216.1"/>
    </source>
</evidence>
<sequence length="22" mass="2645">GTHRRLQVDLQVLLPQWCQEQP</sequence>
<name>A0A0G4KKH7_VERLO</name>
<organism evidence="1 2">
    <name type="scientific">Verticillium longisporum</name>
    <name type="common">Verticillium dahliae var. longisporum</name>
    <dbReference type="NCBI Taxonomy" id="100787"/>
    <lineage>
        <taxon>Eukaryota</taxon>
        <taxon>Fungi</taxon>
        <taxon>Dikarya</taxon>
        <taxon>Ascomycota</taxon>
        <taxon>Pezizomycotina</taxon>
        <taxon>Sordariomycetes</taxon>
        <taxon>Hypocreomycetidae</taxon>
        <taxon>Glomerellales</taxon>
        <taxon>Plectosphaerellaceae</taxon>
        <taxon>Verticillium</taxon>
    </lineage>
</organism>
<gene>
    <name evidence="1" type="ORF">BN1723_020919</name>
</gene>
<dbReference type="EMBL" id="CVQI01001079">
    <property type="protein sequence ID" value="CRK05216.1"/>
    <property type="molecule type" value="Genomic_DNA"/>
</dbReference>
<dbReference type="Proteomes" id="UP000045706">
    <property type="component" value="Unassembled WGS sequence"/>
</dbReference>
<accession>A0A0G4KKH7</accession>
<feature type="non-terminal residue" evidence="1">
    <location>
        <position position="1"/>
    </location>
</feature>